<name>A0ABD3F0N8_9STRA</name>
<evidence type="ECO:0000313" key="2">
    <source>
        <dbReference type="Proteomes" id="UP001632037"/>
    </source>
</evidence>
<accession>A0ABD3F0N8</accession>
<dbReference type="EMBL" id="JBIMZQ010000041">
    <property type="protein sequence ID" value="KAL3660360.1"/>
    <property type="molecule type" value="Genomic_DNA"/>
</dbReference>
<reference evidence="1 2" key="1">
    <citation type="submission" date="2024-09" db="EMBL/GenBank/DDBJ databases">
        <title>Genome sequencing and assembly of Phytophthora oleae, isolate VK10A, causative agent of rot of olive drupes.</title>
        <authorList>
            <person name="Conti Taguali S."/>
            <person name="Riolo M."/>
            <person name="La Spada F."/>
            <person name="Cacciola S.O."/>
            <person name="Dionisio G."/>
        </authorList>
    </citation>
    <scope>NUCLEOTIDE SEQUENCE [LARGE SCALE GENOMIC DNA]</scope>
    <source>
        <strain evidence="1 2">VK10A</strain>
    </source>
</reference>
<gene>
    <name evidence="1" type="ORF">V7S43_014514</name>
</gene>
<dbReference type="AlphaFoldDB" id="A0ABD3F0N8"/>
<comment type="caution">
    <text evidence="1">The sequence shown here is derived from an EMBL/GenBank/DDBJ whole genome shotgun (WGS) entry which is preliminary data.</text>
</comment>
<sequence>MECIKRLIASESRMKVEIGGKSQSLEILARLTYGIKRYGEVLTPEEVAAMSDVFHAVVHRSNVVVVGLPRWFAASKHDWTNSYTTPVRGTDGQIPHDVDLSADLHHPHVRRFFGACHVGENAFVIHEMNDLVDGSEWKVLLGCARGLEYVNGCGLVRRS</sequence>
<dbReference type="Proteomes" id="UP001632037">
    <property type="component" value="Unassembled WGS sequence"/>
</dbReference>
<evidence type="ECO:0000313" key="1">
    <source>
        <dbReference type="EMBL" id="KAL3660360.1"/>
    </source>
</evidence>
<proteinExistence type="predicted"/>
<organism evidence="1 2">
    <name type="scientific">Phytophthora oleae</name>
    <dbReference type="NCBI Taxonomy" id="2107226"/>
    <lineage>
        <taxon>Eukaryota</taxon>
        <taxon>Sar</taxon>
        <taxon>Stramenopiles</taxon>
        <taxon>Oomycota</taxon>
        <taxon>Peronosporomycetes</taxon>
        <taxon>Peronosporales</taxon>
        <taxon>Peronosporaceae</taxon>
        <taxon>Phytophthora</taxon>
    </lineage>
</organism>
<keyword evidence="2" id="KW-1185">Reference proteome</keyword>
<protein>
    <submittedName>
        <fullName evidence="1">Uncharacterized protein</fullName>
    </submittedName>
</protein>